<gene>
    <name evidence="8" type="primary">sauU</name>
    <name evidence="8" type="ORF">PFRI_27470</name>
</gene>
<dbReference type="PROSITE" id="PS50850">
    <property type="entry name" value="MFS"/>
    <property type="match status" value="1"/>
</dbReference>
<dbReference type="Pfam" id="PF07690">
    <property type="entry name" value="MFS_1"/>
    <property type="match status" value="1"/>
</dbReference>
<dbReference type="SUPFAM" id="SSF103473">
    <property type="entry name" value="MFS general substrate transporter"/>
    <property type="match status" value="1"/>
</dbReference>
<feature type="transmembrane region" description="Helical" evidence="6">
    <location>
        <begin position="301"/>
        <end position="320"/>
    </location>
</feature>
<proteinExistence type="predicted"/>
<keyword evidence="3 6" id="KW-0812">Transmembrane</keyword>
<feature type="transmembrane region" description="Helical" evidence="6">
    <location>
        <begin position="147"/>
        <end position="168"/>
    </location>
</feature>
<dbReference type="InterPro" id="IPR011701">
    <property type="entry name" value="MFS"/>
</dbReference>
<dbReference type="InterPro" id="IPR020846">
    <property type="entry name" value="MFS_dom"/>
</dbReference>
<dbReference type="InterPro" id="IPR044770">
    <property type="entry name" value="MFS_spinster-like"/>
</dbReference>
<dbReference type="PANTHER" id="PTHR23505">
    <property type="entry name" value="SPINSTER"/>
    <property type="match status" value="1"/>
</dbReference>
<feature type="transmembrane region" description="Helical" evidence="6">
    <location>
        <begin position="393"/>
        <end position="413"/>
    </location>
</feature>
<evidence type="ECO:0000256" key="4">
    <source>
        <dbReference type="ARBA" id="ARBA00022989"/>
    </source>
</evidence>
<dbReference type="Proteomes" id="UP000184514">
    <property type="component" value="Unassembled WGS sequence"/>
</dbReference>
<evidence type="ECO:0000313" key="8">
    <source>
        <dbReference type="EMBL" id="OJI92972.1"/>
    </source>
</evidence>
<dbReference type="InterPro" id="IPR036259">
    <property type="entry name" value="MFS_trans_sf"/>
</dbReference>
<dbReference type="CDD" id="cd17328">
    <property type="entry name" value="MFS_spinster_like"/>
    <property type="match status" value="1"/>
</dbReference>
<feature type="transmembrane region" description="Helical" evidence="6">
    <location>
        <begin position="88"/>
        <end position="115"/>
    </location>
</feature>
<sequence length="426" mass="44796">MTTVEPSAPGGVRPLAGHRSALILLLLAYTLSITDRMILSVLFTPIKAEFGLSDTQLGLLGGLAFAIFYATLGIPVARLADRGNRKLIIVISLLVFSVFTVLCGFAVGLVTLILFRIGVGIGEAGVNPSSQSIVADYYPAEKRSSAMAILMLGANIGMIFGFIVGGAISEHYGWRAALMAVGAPGVLLTFFVMAFLKEPPRGTFENEAPAAPTPVRDTFSRLWQTPAIRYLAVAITLQSMLGYGLAQWLPSFFMRTHGIAETQAGAIMGLVLGVAGILGAITGGKLCDRATRNGTHEIPRLLGKVTLIAVPILAVAFQVPHLVASLPLFFIPIFLINFYLGPSLGLVQTLSPVRMRAVSAALVMLSMNLIGLGLGPVLIGATSDLLEPAFPGQGLAIALSIAALIGLVSAHFFKRSANAMAEAKSN</sequence>
<comment type="subcellular location">
    <subcellularLocation>
        <location evidence="1">Membrane</location>
        <topology evidence="1">Multi-pass membrane protein</topology>
    </subcellularLocation>
</comment>
<feature type="transmembrane region" description="Helical" evidence="6">
    <location>
        <begin position="20"/>
        <end position="45"/>
    </location>
</feature>
<accession>A0A1L9NUV7</accession>
<reference evidence="8 9" key="1">
    <citation type="submission" date="2016-10" db="EMBL/GenBank/DDBJ databases">
        <title>Genome sequence of Planktotalea frisia SH6-1.</title>
        <authorList>
            <person name="Poehlein A."/>
            <person name="Bakenhus I."/>
            <person name="Voget S."/>
            <person name="Brinkhoff T."/>
            <person name="Simon M."/>
        </authorList>
    </citation>
    <scope>NUCLEOTIDE SEQUENCE [LARGE SCALE GENOMIC DNA]</scope>
    <source>
        <strain evidence="8 9">SH6-1</strain>
    </source>
</reference>
<dbReference type="GO" id="GO:0016020">
    <property type="term" value="C:membrane"/>
    <property type="evidence" value="ECO:0007669"/>
    <property type="project" value="UniProtKB-SubCell"/>
</dbReference>
<dbReference type="OrthoDB" id="7473300at2"/>
<feature type="transmembrane region" description="Helical" evidence="6">
    <location>
        <begin position="326"/>
        <end position="347"/>
    </location>
</feature>
<dbReference type="EMBL" id="MLCB01000159">
    <property type="protein sequence ID" value="OJI92972.1"/>
    <property type="molecule type" value="Genomic_DNA"/>
</dbReference>
<dbReference type="STRING" id="696762.PFRI_27470"/>
<feature type="transmembrane region" description="Helical" evidence="6">
    <location>
        <begin position="230"/>
        <end position="250"/>
    </location>
</feature>
<evidence type="ECO:0000313" key="9">
    <source>
        <dbReference type="Proteomes" id="UP000184514"/>
    </source>
</evidence>
<evidence type="ECO:0000256" key="2">
    <source>
        <dbReference type="ARBA" id="ARBA00022448"/>
    </source>
</evidence>
<evidence type="ECO:0000256" key="3">
    <source>
        <dbReference type="ARBA" id="ARBA00022692"/>
    </source>
</evidence>
<feature type="transmembrane region" description="Helical" evidence="6">
    <location>
        <begin position="262"/>
        <end position="281"/>
    </location>
</feature>
<comment type="caution">
    <text evidence="8">The sequence shown here is derived from an EMBL/GenBank/DDBJ whole genome shotgun (WGS) entry which is preliminary data.</text>
</comment>
<dbReference type="Gene3D" id="1.20.1250.20">
    <property type="entry name" value="MFS general substrate transporter like domains"/>
    <property type="match status" value="1"/>
</dbReference>
<feature type="transmembrane region" description="Helical" evidence="6">
    <location>
        <begin position="174"/>
        <end position="196"/>
    </location>
</feature>
<evidence type="ECO:0000256" key="6">
    <source>
        <dbReference type="SAM" id="Phobius"/>
    </source>
</evidence>
<protein>
    <submittedName>
        <fullName evidence="8">Putative sulfoacetate transporter SauU</fullName>
    </submittedName>
</protein>
<evidence type="ECO:0000256" key="1">
    <source>
        <dbReference type="ARBA" id="ARBA00004141"/>
    </source>
</evidence>
<feature type="transmembrane region" description="Helical" evidence="6">
    <location>
        <begin position="359"/>
        <end position="381"/>
    </location>
</feature>
<feature type="domain" description="Major facilitator superfamily (MFS) profile" evidence="7">
    <location>
        <begin position="21"/>
        <end position="418"/>
    </location>
</feature>
<dbReference type="GO" id="GO:0022857">
    <property type="term" value="F:transmembrane transporter activity"/>
    <property type="evidence" value="ECO:0007669"/>
    <property type="project" value="InterPro"/>
</dbReference>
<keyword evidence="5 6" id="KW-0472">Membrane</keyword>
<dbReference type="AlphaFoldDB" id="A0A1L9NUV7"/>
<keyword evidence="2" id="KW-0813">Transport</keyword>
<feature type="transmembrane region" description="Helical" evidence="6">
    <location>
        <begin position="57"/>
        <end position="76"/>
    </location>
</feature>
<evidence type="ECO:0000259" key="7">
    <source>
        <dbReference type="PROSITE" id="PS50850"/>
    </source>
</evidence>
<keyword evidence="4 6" id="KW-1133">Transmembrane helix</keyword>
<dbReference type="RefSeq" id="WP_072631276.1">
    <property type="nucleotide sequence ID" value="NZ_MLCB01000159.1"/>
</dbReference>
<keyword evidence="9" id="KW-1185">Reference proteome</keyword>
<dbReference type="PANTHER" id="PTHR23505:SF79">
    <property type="entry name" value="PROTEIN SPINSTER"/>
    <property type="match status" value="1"/>
</dbReference>
<organism evidence="8 9">
    <name type="scientific">Planktotalea frisia</name>
    <dbReference type="NCBI Taxonomy" id="696762"/>
    <lineage>
        <taxon>Bacteria</taxon>
        <taxon>Pseudomonadati</taxon>
        <taxon>Pseudomonadota</taxon>
        <taxon>Alphaproteobacteria</taxon>
        <taxon>Rhodobacterales</taxon>
        <taxon>Paracoccaceae</taxon>
        <taxon>Planktotalea</taxon>
    </lineage>
</organism>
<evidence type="ECO:0000256" key="5">
    <source>
        <dbReference type="ARBA" id="ARBA00023136"/>
    </source>
</evidence>
<name>A0A1L9NUV7_9RHOB</name>